<dbReference type="SUPFAM" id="SSF55874">
    <property type="entry name" value="ATPase domain of HSP90 chaperone/DNA topoisomerase II/histidine kinase"/>
    <property type="match status" value="1"/>
</dbReference>
<accession>A0A0F7KI62</accession>
<keyword evidence="4" id="KW-0808">Transferase</keyword>
<evidence type="ECO:0000256" key="2">
    <source>
        <dbReference type="ARBA" id="ARBA00012438"/>
    </source>
</evidence>
<dbReference type="CDD" id="cd00082">
    <property type="entry name" value="HisKA"/>
    <property type="match status" value="1"/>
</dbReference>
<gene>
    <name evidence="9" type="ORF">AAW31_13390</name>
    <name evidence="10" type="ORF">BCL69_100432</name>
</gene>
<protein>
    <recommendedName>
        <fullName evidence="2">histidine kinase</fullName>
        <ecNumber evidence="2">2.7.13.3</ecNumber>
    </recommendedName>
</protein>
<dbReference type="Proteomes" id="UP000324176">
    <property type="component" value="Unassembled WGS sequence"/>
</dbReference>
<keyword evidence="3" id="KW-0597">Phosphoprotein</keyword>
<dbReference type="Pfam" id="PF02518">
    <property type="entry name" value="HATPase_c"/>
    <property type="match status" value="1"/>
</dbReference>
<keyword evidence="7" id="KW-1133">Transmembrane helix</keyword>
<dbReference type="SMART" id="SM00388">
    <property type="entry name" value="HisKA"/>
    <property type="match status" value="1"/>
</dbReference>
<dbReference type="InterPro" id="IPR036890">
    <property type="entry name" value="HATPase_C_sf"/>
</dbReference>
<comment type="catalytic activity">
    <reaction evidence="1">
        <text>ATP + protein L-histidine = ADP + protein N-phospho-L-histidine.</text>
        <dbReference type="EC" id="2.7.13.3"/>
    </reaction>
</comment>
<dbReference type="AlphaFoldDB" id="A0A0F7KI62"/>
<feature type="domain" description="Histidine kinase" evidence="8">
    <location>
        <begin position="231"/>
        <end position="432"/>
    </location>
</feature>
<evidence type="ECO:0000256" key="5">
    <source>
        <dbReference type="ARBA" id="ARBA00022777"/>
    </source>
</evidence>
<dbReference type="Proteomes" id="UP000034156">
    <property type="component" value="Chromosome"/>
</dbReference>
<dbReference type="PANTHER" id="PTHR43711:SF28">
    <property type="entry name" value="SENSOR HISTIDINE KINASE YXDK"/>
    <property type="match status" value="1"/>
</dbReference>
<dbReference type="PATRIC" id="fig|44574.3.peg.3262"/>
<dbReference type="EMBL" id="CP011451">
    <property type="protein sequence ID" value="AKH38562.1"/>
    <property type="molecule type" value="Genomic_DNA"/>
</dbReference>
<dbReference type="InterPro" id="IPR003594">
    <property type="entry name" value="HATPase_dom"/>
</dbReference>
<dbReference type="KEGG" id="nco:AAW31_13390"/>
<evidence type="ECO:0000313" key="12">
    <source>
        <dbReference type="Proteomes" id="UP000324176"/>
    </source>
</evidence>
<evidence type="ECO:0000313" key="9">
    <source>
        <dbReference type="EMBL" id="AKH38562.1"/>
    </source>
</evidence>
<dbReference type="GO" id="GO:0000155">
    <property type="term" value="F:phosphorelay sensor kinase activity"/>
    <property type="evidence" value="ECO:0007669"/>
    <property type="project" value="InterPro"/>
</dbReference>
<keyword evidence="6" id="KW-0902">Two-component regulatory system</keyword>
<evidence type="ECO:0000313" key="10">
    <source>
        <dbReference type="EMBL" id="TYP93031.1"/>
    </source>
</evidence>
<reference evidence="11" key="1">
    <citation type="submission" date="2015-05" db="EMBL/GenBank/DDBJ databases">
        <title>Draft genome of Nitrosomonas communis strain Nm2.</title>
        <authorList>
            <person name="Kozlowski J.A."/>
            <person name="Kits K.D."/>
            <person name="Stein L.Y."/>
        </authorList>
    </citation>
    <scope>NUCLEOTIDE SEQUENCE [LARGE SCALE GENOMIC DNA]</scope>
    <source>
        <strain evidence="11">Nm2</strain>
    </source>
</reference>
<feature type="transmembrane region" description="Helical" evidence="7">
    <location>
        <begin position="137"/>
        <end position="162"/>
    </location>
</feature>
<evidence type="ECO:0000313" key="11">
    <source>
        <dbReference type="Proteomes" id="UP000034156"/>
    </source>
</evidence>
<dbReference type="OrthoDB" id="9121563at2"/>
<dbReference type="RefSeq" id="WP_046850600.1">
    <property type="nucleotide sequence ID" value="NZ_CBDIPD010000061.1"/>
</dbReference>
<dbReference type="PANTHER" id="PTHR43711">
    <property type="entry name" value="TWO-COMPONENT HISTIDINE KINASE"/>
    <property type="match status" value="1"/>
</dbReference>
<organism evidence="9 11">
    <name type="scientific">Nitrosomonas communis</name>
    <dbReference type="NCBI Taxonomy" id="44574"/>
    <lineage>
        <taxon>Bacteria</taxon>
        <taxon>Pseudomonadati</taxon>
        <taxon>Pseudomonadota</taxon>
        <taxon>Betaproteobacteria</taxon>
        <taxon>Nitrosomonadales</taxon>
        <taxon>Nitrosomonadaceae</taxon>
        <taxon>Nitrosomonas</taxon>
    </lineage>
</organism>
<name>A0A0F7KI62_9PROT</name>
<dbReference type="SMART" id="SM00387">
    <property type="entry name" value="HATPase_c"/>
    <property type="match status" value="1"/>
</dbReference>
<evidence type="ECO:0000256" key="3">
    <source>
        <dbReference type="ARBA" id="ARBA00022553"/>
    </source>
</evidence>
<feature type="transmembrane region" description="Helical" evidence="7">
    <location>
        <begin position="12"/>
        <end position="35"/>
    </location>
</feature>
<keyword evidence="7" id="KW-0812">Transmembrane</keyword>
<dbReference type="EC" id="2.7.13.3" evidence="2"/>
<evidence type="ECO:0000259" key="8">
    <source>
        <dbReference type="PROSITE" id="PS50109"/>
    </source>
</evidence>
<evidence type="ECO:0000256" key="1">
    <source>
        <dbReference type="ARBA" id="ARBA00000085"/>
    </source>
</evidence>
<evidence type="ECO:0000256" key="6">
    <source>
        <dbReference type="ARBA" id="ARBA00023012"/>
    </source>
</evidence>
<dbReference type="Gene3D" id="1.10.287.130">
    <property type="match status" value="1"/>
</dbReference>
<keyword evidence="7" id="KW-0472">Membrane</keyword>
<reference evidence="10 12" key="3">
    <citation type="submission" date="2019-07" db="EMBL/GenBank/DDBJ databases">
        <title>Active sludge and wastewater microbial communities from Klosterneuburg, Austria.</title>
        <authorList>
            <person name="Wagner M."/>
        </authorList>
    </citation>
    <scope>NUCLEOTIDE SEQUENCE [LARGE SCALE GENOMIC DNA]</scope>
    <source>
        <strain evidence="10 12">Nm2</strain>
    </source>
</reference>
<dbReference type="InterPro" id="IPR050736">
    <property type="entry name" value="Sensor_HK_Regulatory"/>
</dbReference>
<dbReference type="InterPro" id="IPR004358">
    <property type="entry name" value="Sig_transdc_His_kin-like_C"/>
</dbReference>
<dbReference type="PRINTS" id="PR00344">
    <property type="entry name" value="BCTRLSENSOR"/>
</dbReference>
<dbReference type="EMBL" id="VNHT01000004">
    <property type="protein sequence ID" value="TYP93031.1"/>
    <property type="molecule type" value="Genomic_DNA"/>
</dbReference>
<dbReference type="InterPro" id="IPR003661">
    <property type="entry name" value="HisK_dim/P_dom"/>
</dbReference>
<dbReference type="InterPro" id="IPR036097">
    <property type="entry name" value="HisK_dim/P_sf"/>
</dbReference>
<dbReference type="InterPro" id="IPR005467">
    <property type="entry name" value="His_kinase_dom"/>
</dbReference>
<dbReference type="Pfam" id="PF00512">
    <property type="entry name" value="HisKA"/>
    <property type="match status" value="1"/>
</dbReference>
<dbReference type="PROSITE" id="PS50109">
    <property type="entry name" value="HIS_KIN"/>
    <property type="match status" value="1"/>
</dbReference>
<keyword evidence="5 9" id="KW-0418">Kinase</keyword>
<reference evidence="9 11" key="2">
    <citation type="journal article" date="2016" name="Genome Announc.">
        <title>Genome Sequence of Nitrosomonas communis Strain Nm2, a Mesophilic Ammonia-Oxidizing Bacterium Isolated from Mediterranean Soil.</title>
        <authorList>
            <person name="Kozlowski J.A."/>
            <person name="Kits K.D."/>
            <person name="Stein L.Y."/>
        </authorList>
    </citation>
    <scope>NUCLEOTIDE SEQUENCE [LARGE SCALE GENOMIC DNA]</scope>
    <source>
        <strain evidence="9 11">Nm2</strain>
    </source>
</reference>
<evidence type="ECO:0000256" key="4">
    <source>
        <dbReference type="ARBA" id="ARBA00022679"/>
    </source>
</evidence>
<proteinExistence type="predicted"/>
<evidence type="ECO:0000256" key="7">
    <source>
        <dbReference type="SAM" id="Phobius"/>
    </source>
</evidence>
<dbReference type="Gene3D" id="3.30.565.10">
    <property type="entry name" value="Histidine kinase-like ATPase, C-terminal domain"/>
    <property type="match status" value="1"/>
</dbReference>
<keyword evidence="11" id="KW-1185">Reference proteome</keyword>
<sequence length="432" mass="49152">MFKIKYGIRLRVTLALAIFSTIIVGTLAISLYFAADDIEEAHIKQIIEAEMNHIVFHFRQLANFTPQVGSSLKSYVIRNNKEESQLPRHLQNLDRGLHKIFYHDEETRVLVKYVDGTKFLVAYKIGFHEQRQREFRLLVILSLVGVVVIAFFIGYLLAGLLVKQVTDLAERVKRLLPANQNGQSLVTNNLHCVSLSQPGQDEEVAQLARTLEDYQYRIMRMLQREQEFTANISHELRTPITTILTSCELLLAEQNLSNKTYARIKNIEAVSTRMGEQVQALLFLAREQALGTMEPVAIAECVFDAVEPFCEEIYQKKILLDVVIKSGEVLTLNRQALYTSLVNILRNAVQYTEQGSIRVSYSNKRLSIADSGIGIEPAFMPFLYERFFRGSKKTQGLGIGLVIVKRICDYYGWKIDVESSPGHGATFHITFP</sequence>
<dbReference type="SUPFAM" id="SSF47384">
    <property type="entry name" value="Homodimeric domain of signal transducing histidine kinase"/>
    <property type="match status" value="1"/>
</dbReference>